<dbReference type="Proteomes" id="UP001467690">
    <property type="component" value="Unassembled WGS sequence"/>
</dbReference>
<feature type="chain" id="PRO_5046710705" evidence="1">
    <location>
        <begin position="31"/>
        <end position="708"/>
    </location>
</feature>
<feature type="signal peptide" evidence="1">
    <location>
        <begin position="1"/>
        <end position="30"/>
    </location>
</feature>
<dbReference type="InterPro" id="IPR010727">
    <property type="entry name" value="DUF1302"/>
</dbReference>
<protein>
    <submittedName>
        <fullName evidence="2">DUF1302 domain-containing protein</fullName>
    </submittedName>
</protein>
<sequence>MKRKQFTMQHTYLSSAIFMALTMGSPQATAAQFEIAGLEINFDSAFTLGTSYRVEDRDWSLIGKNNQTELTWRNTQANYNGEYNAAGNIIYQAQDVWAQPGSYSANGDLANLNHDPGEAFSRVFSGTHELDINAGDWGFFSRFMYFYDDAAKKSKAWTNPVSKKSVDICRNKEAKERVCQDFRFLDAFLYGYFDIGDMPVSLRIGDQVVSWGESSLISHGVNAINPVDISRLKAPGAELKEAFIPVGMVWGSIGLTNNLSFDAFYQYKWEKTILPAPGSYFSTNDFAGNGGYYNNVQIGFTQNPDMDADYLAMQLSTWVKDALTMSSAEIDQTVVQLNTTNDPQQKAQLAAEFYDLTAPYYVNATKVAIMAQPHTGNRYPSDDGQYGFKFTYYSPELNDTEFGLYYMNYHSRRPLISGRASNFEIGSLYGDVQYLLTNGINVDNLHNLKAFTQAYLEYPEDIQLYGFSFNTSIGTTALAGEIAYRQDEPLQIDDVELLYMGMPEQLANANLRPDLKGISQLSHVESGGNAQGYIRKDTVQAQATLTHLFGPTLGADALALLFEAGVVQVQDMPEQSELRLNGPGTARSGVLPSAQGLQLAISDGAETTPFPTATAWGYRAVARLTYNNVFSGVNVTPRLVYSHDVKGTTPDPMFLFVEDRQSASLSLTFDYQNKIQFDMGYNAFWGGLGNSNNFADRDYISFSIKYSI</sequence>
<dbReference type="RefSeq" id="WP_143869674.1">
    <property type="nucleotide sequence ID" value="NZ_CP041660.1"/>
</dbReference>
<name>A0ABV1RLC2_9ALTE</name>
<reference evidence="2 3" key="1">
    <citation type="submission" date="2024-06" db="EMBL/GenBank/DDBJ databases">
        <authorList>
            <person name="Chen R.Y."/>
        </authorList>
    </citation>
    <scope>NUCLEOTIDE SEQUENCE [LARGE SCALE GENOMIC DNA]</scope>
    <source>
        <strain evidence="2 3">D2</strain>
    </source>
</reference>
<proteinExistence type="predicted"/>
<dbReference type="Pfam" id="PF06980">
    <property type="entry name" value="DUF1302"/>
    <property type="match status" value="1"/>
</dbReference>
<evidence type="ECO:0000256" key="1">
    <source>
        <dbReference type="SAM" id="SignalP"/>
    </source>
</evidence>
<organism evidence="2 3">
    <name type="scientific">Catenovulum sediminis</name>
    <dbReference type="NCBI Taxonomy" id="1740262"/>
    <lineage>
        <taxon>Bacteria</taxon>
        <taxon>Pseudomonadati</taxon>
        <taxon>Pseudomonadota</taxon>
        <taxon>Gammaproteobacteria</taxon>
        <taxon>Alteromonadales</taxon>
        <taxon>Alteromonadaceae</taxon>
        <taxon>Catenovulum</taxon>
    </lineage>
</organism>
<dbReference type="EMBL" id="JBELOE010000265">
    <property type="protein sequence ID" value="MER2493742.1"/>
    <property type="molecule type" value="Genomic_DNA"/>
</dbReference>
<evidence type="ECO:0000313" key="3">
    <source>
        <dbReference type="Proteomes" id="UP001467690"/>
    </source>
</evidence>
<gene>
    <name evidence="2" type="ORF">ABS311_17820</name>
</gene>
<keyword evidence="1" id="KW-0732">Signal</keyword>
<keyword evidence="3" id="KW-1185">Reference proteome</keyword>
<evidence type="ECO:0000313" key="2">
    <source>
        <dbReference type="EMBL" id="MER2493742.1"/>
    </source>
</evidence>
<comment type="caution">
    <text evidence="2">The sequence shown here is derived from an EMBL/GenBank/DDBJ whole genome shotgun (WGS) entry which is preliminary data.</text>
</comment>
<accession>A0ABV1RLC2</accession>